<evidence type="ECO:0000256" key="2">
    <source>
        <dbReference type="ARBA" id="ARBA00023015"/>
    </source>
</evidence>
<keyword evidence="8" id="KW-1185">Reference proteome</keyword>
<feature type="domain" description="RNA polymerase sigma factor 70 region 4 type 2" evidence="6">
    <location>
        <begin position="105"/>
        <end position="157"/>
    </location>
</feature>
<gene>
    <name evidence="7" type="ORF">FHS27_005364</name>
</gene>
<dbReference type="Proteomes" id="UP000536179">
    <property type="component" value="Unassembled WGS sequence"/>
</dbReference>
<evidence type="ECO:0000313" key="7">
    <source>
        <dbReference type="EMBL" id="MBB3209524.1"/>
    </source>
</evidence>
<dbReference type="PANTHER" id="PTHR43133:SF51">
    <property type="entry name" value="RNA POLYMERASE SIGMA FACTOR"/>
    <property type="match status" value="1"/>
</dbReference>
<dbReference type="NCBIfam" id="TIGR02989">
    <property type="entry name" value="Sig-70_gvs1"/>
    <property type="match status" value="1"/>
</dbReference>
<evidence type="ECO:0000259" key="6">
    <source>
        <dbReference type="Pfam" id="PF08281"/>
    </source>
</evidence>
<keyword evidence="3" id="KW-0731">Sigma factor</keyword>
<keyword evidence="2" id="KW-0805">Transcription regulation</keyword>
<keyword evidence="4" id="KW-0804">Transcription</keyword>
<evidence type="ECO:0000256" key="1">
    <source>
        <dbReference type="ARBA" id="ARBA00010641"/>
    </source>
</evidence>
<protein>
    <submittedName>
        <fullName evidence="7">RNA polymerase sigma-70 factor (ECF subfamily)</fullName>
    </submittedName>
</protein>
<dbReference type="AlphaFoldDB" id="A0A7W5E4A3"/>
<organism evidence="7 8">
    <name type="scientific">Aporhodopirellula rubra</name>
    <dbReference type="NCBI Taxonomy" id="980271"/>
    <lineage>
        <taxon>Bacteria</taxon>
        <taxon>Pseudomonadati</taxon>
        <taxon>Planctomycetota</taxon>
        <taxon>Planctomycetia</taxon>
        <taxon>Pirellulales</taxon>
        <taxon>Pirellulaceae</taxon>
        <taxon>Aporhodopirellula</taxon>
    </lineage>
</organism>
<dbReference type="GO" id="GO:0006352">
    <property type="term" value="P:DNA-templated transcription initiation"/>
    <property type="evidence" value="ECO:0007669"/>
    <property type="project" value="InterPro"/>
</dbReference>
<dbReference type="Pfam" id="PF04542">
    <property type="entry name" value="Sigma70_r2"/>
    <property type="match status" value="1"/>
</dbReference>
<dbReference type="InterPro" id="IPR013324">
    <property type="entry name" value="RNA_pol_sigma_r3/r4-like"/>
</dbReference>
<dbReference type="InterPro" id="IPR013325">
    <property type="entry name" value="RNA_pol_sigma_r2"/>
</dbReference>
<dbReference type="CDD" id="cd06171">
    <property type="entry name" value="Sigma70_r4"/>
    <property type="match status" value="1"/>
</dbReference>
<comment type="similarity">
    <text evidence="1">Belongs to the sigma-70 factor family. ECF subfamily.</text>
</comment>
<accession>A0A7W5E4A3</accession>
<dbReference type="InterPro" id="IPR014331">
    <property type="entry name" value="RNA_pol_sigma70_ECF_RHOBA"/>
</dbReference>
<feature type="domain" description="RNA polymerase sigma-70 region 2" evidence="5">
    <location>
        <begin position="11"/>
        <end position="76"/>
    </location>
</feature>
<dbReference type="Gene3D" id="1.10.1740.10">
    <property type="match status" value="1"/>
</dbReference>
<proteinExistence type="inferred from homology"/>
<evidence type="ECO:0000256" key="4">
    <source>
        <dbReference type="ARBA" id="ARBA00023163"/>
    </source>
</evidence>
<dbReference type="GO" id="GO:0003677">
    <property type="term" value="F:DNA binding"/>
    <property type="evidence" value="ECO:0007669"/>
    <property type="project" value="InterPro"/>
</dbReference>
<dbReference type="InterPro" id="IPR007627">
    <property type="entry name" value="RNA_pol_sigma70_r2"/>
</dbReference>
<dbReference type="EMBL" id="JACHXU010000024">
    <property type="protein sequence ID" value="MBB3209524.1"/>
    <property type="molecule type" value="Genomic_DNA"/>
</dbReference>
<dbReference type="PANTHER" id="PTHR43133">
    <property type="entry name" value="RNA POLYMERASE ECF-TYPE SIGMA FACTO"/>
    <property type="match status" value="1"/>
</dbReference>
<reference evidence="7 8" key="1">
    <citation type="submission" date="2020-08" db="EMBL/GenBank/DDBJ databases">
        <title>Genomic Encyclopedia of Type Strains, Phase III (KMG-III): the genomes of soil and plant-associated and newly described type strains.</title>
        <authorList>
            <person name="Whitman W."/>
        </authorList>
    </citation>
    <scope>NUCLEOTIDE SEQUENCE [LARGE SCALE GENOMIC DNA]</scope>
    <source>
        <strain evidence="7 8">CECT 8075</strain>
    </source>
</reference>
<comment type="caution">
    <text evidence="7">The sequence shown here is derived from an EMBL/GenBank/DDBJ whole genome shotgun (WGS) entry which is preliminary data.</text>
</comment>
<evidence type="ECO:0000256" key="3">
    <source>
        <dbReference type="ARBA" id="ARBA00023082"/>
    </source>
</evidence>
<dbReference type="Pfam" id="PF08281">
    <property type="entry name" value="Sigma70_r4_2"/>
    <property type="match status" value="1"/>
</dbReference>
<dbReference type="GO" id="GO:0016987">
    <property type="term" value="F:sigma factor activity"/>
    <property type="evidence" value="ECO:0007669"/>
    <property type="project" value="UniProtKB-KW"/>
</dbReference>
<dbReference type="InterPro" id="IPR039425">
    <property type="entry name" value="RNA_pol_sigma-70-like"/>
</dbReference>
<dbReference type="Gene3D" id="1.10.10.10">
    <property type="entry name" value="Winged helix-like DNA-binding domain superfamily/Winged helix DNA-binding domain"/>
    <property type="match status" value="1"/>
</dbReference>
<dbReference type="SUPFAM" id="SSF88946">
    <property type="entry name" value="Sigma2 domain of RNA polymerase sigma factors"/>
    <property type="match status" value="1"/>
</dbReference>
<dbReference type="InterPro" id="IPR013249">
    <property type="entry name" value="RNA_pol_sigma70_r4_t2"/>
</dbReference>
<evidence type="ECO:0000313" key="8">
    <source>
        <dbReference type="Proteomes" id="UP000536179"/>
    </source>
</evidence>
<name>A0A7W5E4A3_9BACT</name>
<dbReference type="InterPro" id="IPR014284">
    <property type="entry name" value="RNA_pol_sigma-70_dom"/>
</dbReference>
<dbReference type="NCBIfam" id="TIGR02937">
    <property type="entry name" value="sigma70-ECF"/>
    <property type="match status" value="1"/>
</dbReference>
<evidence type="ECO:0000259" key="5">
    <source>
        <dbReference type="Pfam" id="PF04542"/>
    </source>
</evidence>
<dbReference type="RefSeq" id="WP_184308187.1">
    <property type="nucleotide sequence ID" value="NZ_JACHXU010000024.1"/>
</dbReference>
<dbReference type="SUPFAM" id="SSF88659">
    <property type="entry name" value="Sigma3 and sigma4 domains of RNA polymerase sigma factors"/>
    <property type="match status" value="1"/>
</dbReference>
<sequence length="170" mass="19832">MRTPEYLQLLTTTQSRLYGYILSLVFDPDHANDILQQTNAILWEKEEDFELGTNFVAWAFRIAHFQVLAHRKQQQRDRLVFDDDMLGDLATMAGQSDDDFELRQRRLRTCIEKLPARQRDIVRRRYTTGSQLQTIANETDQTVNSVKQILFRARAALIQCVNSGLTQEII</sequence>
<dbReference type="InterPro" id="IPR036388">
    <property type="entry name" value="WH-like_DNA-bd_sf"/>
</dbReference>